<evidence type="ECO:0000313" key="2">
    <source>
        <dbReference type="Proteomes" id="UP001230649"/>
    </source>
</evidence>
<accession>A0ACC2WZ71</accession>
<protein>
    <submittedName>
        <fullName evidence="1">Uncharacterized protein</fullName>
    </submittedName>
</protein>
<evidence type="ECO:0000313" key="1">
    <source>
        <dbReference type="EMBL" id="KAJ9116111.1"/>
    </source>
</evidence>
<organism evidence="1 2">
    <name type="scientific">Naganishia adeliensis</name>
    <dbReference type="NCBI Taxonomy" id="92952"/>
    <lineage>
        <taxon>Eukaryota</taxon>
        <taxon>Fungi</taxon>
        <taxon>Dikarya</taxon>
        <taxon>Basidiomycota</taxon>
        <taxon>Agaricomycotina</taxon>
        <taxon>Tremellomycetes</taxon>
        <taxon>Filobasidiales</taxon>
        <taxon>Filobasidiaceae</taxon>
        <taxon>Naganishia</taxon>
    </lineage>
</organism>
<dbReference type="Proteomes" id="UP001230649">
    <property type="component" value="Unassembled WGS sequence"/>
</dbReference>
<gene>
    <name evidence="1" type="ORF">QFC20_000788</name>
</gene>
<reference evidence="1" key="1">
    <citation type="submission" date="2023-04" db="EMBL/GenBank/DDBJ databases">
        <title>Draft Genome sequencing of Naganishia species isolated from polar environments using Oxford Nanopore Technology.</title>
        <authorList>
            <person name="Leo P."/>
            <person name="Venkateswaran K."/>
        </authorList>
    </citation>
    <scope>NUCLEOTIDE SEQUENCE</scope>
    <source>
        <strain evidence="1">MNA-CCFEE 5262</strain>
    </source>
</reference>
<name>A0ACC2WZ71_9TREE</name>
<proteinExistence type="predicted"/>
<dbReference type="EMBL" id="JASBWS010000004">
    <property type="protein sequence ID" value="KAJ9116111.1"/>
    <property type="molecule type" value="Genomic_DNA"/>
</dbReference>
<sequence>MIPNTLKSPTTPHVPQSRPGSYAGWYDNASVFSQINLEETQSLAYIRSPDAEAVEHITSPVAISSRERVRSIRKERRTVQQEGTRTQSKGAHSRSIVSHESAIASSQALGGSEQTEQPPAERREKERLTILLPENYKNPVQLRKEEPGSTIRQRPSPHTALPDTQATPMTADKVKARKGARLTRLIVEKIILKVDESPVTSSGGDLEEGQQGLPKVRSYKLKPVQIALENLLPTSPDAWSSWAVTEVFHGQLSDRLAPSMVFENGSVPLLALASLVLLFIALMASVLPVLLAWIRSQYHYHEKNSAVSNVSVGTVDHKTVAKSTGSDEKGEASEDKETTEEKAKKRLTMIGKRMTKIFGAGDTSSQQKDGSKENDDREYAWEELKEDAKRTDSPVEVEADAKRKTLLKRLTLKTKSVVG</sequence>
<keyword evidence="2" id="KW-1185">Reference proteome</keyword>
<comment type="caution">
    <text evidence="1">The sequence shown here is derived from an EMBL/GenBank/DDBJ whole genome shotgun (WGS) entry which is preliminary data.</text>
</comment>